<dbReference type="EMBL" id="BSEH01000663">
    <property type="protein sequence ID" value="GLJ59041.1"/>
    <property type="molecule type" value="Genomic_DNA"/>
</dbReference>
<evidence type="ECO:0000313" key="2">
    <source>
        <dbReference type="EMBL" id="GLJ59041.1"/>
    </source>
</evidence>
<feature type="region of interest" description="Disordered" evidence="1">
    <location>
        <begin position="33"/>
        <end position="93"/>
    </location>
</feature>
<keyword evidence="3" id="KW-1185">Reference proteome</keyword>
<evidence type="ECO:0000256" key="1">
    <source>
        <dbReference type="SAM" id="MobiDB-lite"/>
    </source>
</evidence>
<dbReference type="AlphaFoldDB" id="A0AAD3NTA6"/>
<protein>
    <submittedName>
        <fullName evidence="2">Uncharacterized protein</fullName>
    </submittedName>
</protein>
<sequence>MMSRRANALSFRWGFLPISLRAVMHRVRSRLPPNNAPYGLKTPPAGRPQPIFGEWRRPRDSGHGPHSIERGTGQRPSQPRTLVDPPPLSASTGDHPSFDYNALAWSSPIRVSHDCDRSVSCLCAVSPNPTPTGAVGKGLVEISHAALCRLCKVSARSEKPRRALPFIITPLISVRSEPAAWRNRLEGTLLAIDLEDMKLGKVKLLLVQLDHSQHRQPQQNQQHELALPYPSLRFSAGGSETGESVTGSG</sequence>
<organism evidence="2 3">
    <name type="scientific">Cryptomeria japonica</name>
    <name type="common">Japanese cedar</name>
    <name type="synonym">Cupressus japonica</name>
    <dbReference type="NCBI Taxonomy" id="3369"/>
    <lineage>
        <taxon>Eukaryota</taxon>
        <taxon>Viridiplantae</taxon>
        <taxon>Streptophyta</taxon>
        <taxon>Embryophyta</taxon>
        <taxon>Tracheophyta</taxon>
        <taxon>Spermatophyta</taxon>
        <taxon>Pinopsida</taxon>
        <taxon>Pinidae</taxon>
        <taxon>Conifers II</taxon>
        <taxon>Cupressales</taxon>
        <taxon>Cupressaceae</taxon>
        <taxon>Cryptomeria</taxon>
    </lineage>
</organism>
<gene>
    <name evidence="2" type="ORF">SUGI_1489560</name>
</gene>
<dbReference type="Proteomes" id="UP001234787">
    <property type="component" value="Unassembled WGS sequence"/>
</dbReference>
<reference evidence="2" key="1">
    <citation type="submission" date="2022-12" db="EMBL/GenBank/DDBJ databases">
        <title>Chromosome-Level Genome Assembly of Japanese Cedar (Cryptomeriajaponica D. Don).</title>
        <authorList>
            <person name="Fujino T."/>
            <person name="Yamaguchi K."/>
            <person name="Yokoyama T."/>
            <person name="Hamanaka T."/>
            <person name="Harazono Y."/>
            <person name="Kamada H."/>
            <person name="Kobayashi W."/>
            <person name="Ujino-Ihara T."/>
            <person name="Uchiyama K."/>
            <person name="Matsumoto A."/>
            <person name="Izuno A."/>
            <person name="Tsumura Y."/>
            <person name="Toyoda A."/>
            <person name="Shigenobu S."/>
            <person name="Moriguchi Y."/>
            <person name="Ueno S."/>
            <person name="Kasahara M."/>
        </authorList>
    </citation>
    <scope>NUCLEOTIDE SEQUENCE</scope>
</reference>
<comment type="caution">
    <text evidence="2">The sequence shown here is derived from an EMBL/GenBank/DDBJ whole genome shotgun (WGS) entry which is preliminary data.</text>
</comment>
<evidence type="ECO:0000313" key="3">
    <source>
        <dbReference type="Proteomes" id="UP001234787"/>
    </source>
</evidence>
<proteinExistence type="predicted"/>
<accession>A0AAD3NTA6</accession>
<feature type="compositionally biased region" description="Basic and acidic residues" evidence="1">
    <location>
        <begin position="54"/>
        <end position="69"/>
    </location>
</feature>
<name>A0AAD3NTA6_CRYJA</name>